<sequence>MQPLDDKGFMTLKDLKNLFHKDLDAIHGKAEVQSFVNLVLEYHLDLKPIDIVLSGETTISKSKELLFISIIDRLKKEEPIQYILGETEFYGLKLTVNPSTLIPRPETEELVGWIIADHKHLDKISILDIGTGSGCIAITLAKHLPNARVYALDVSKDALDVAAKNARLNQVDIEFIEASILESTSSKLDVSSMKFDVIVSNPPYVRKLESSAIKNNVLNHEPHLALFVENDDPLVFYKAISNFAVHNLKPKGSIYFEINQYLGVETKQLLSQFEFKNIELRKDIFGKYRMLKAIKS</sequence>
<organism evidence="8 9">
    <name type="scientific">Geojedonia litorea</name>
    <dbReference type="NCBI Taxonomy" id="1268269"/>
    <lineage>
        <taxon>Bacteria</taxon>
        <taxon>Pseudomonadati</taxon>
        <taxon>Bacteroidota</taxon>
        <taxon>Flavobacteriia</taxon>
        <taxon>Flavobacteriales</taxon>
        <taxon>Flavobacteriaceae</taxon>
        <taxon>Geojedonia</taxon>
    </lineage>
</organism>
<comment type="function">
    <text evidence="5">Methylates the class 1 translation termination release factors RF1/PrfA and RF2/PrfB on the glutamine residue of the universally conserved GGQ motif.</text>
</comment>
<dbReference type="EC" id="2.1.1.297" evidence="5"/>
<dbReference type="InterPro" id="IPR050320">
    <property type="entry name" value="N5-glutamine_MTase"/>
</dbReference>
<dbReference type="NCBIfam" id="TIGR00536">
    <property type="entry name" value="hemK_fam"/>
    <property type="match status" value="1"/>
</dbReference>
<dbReference type="GO" id="GO:0032259">
    <property type="term" value="P:methylation"/>
    <property type="evidence" value="ECO:0007669"/>
    <property type="project" value="UniProtKB-KW"/>
</dbReference>
<dbReference type="InterPro" id="IPR019874">
    <property type="entry name" value="RF_methyltr_PrmC"/>
</dbReference>
<proteinExistence type="inferred from homology"/>
<protein>
    <recommendedName>
        <fullName evidence="5">Release factor glutamine methyltransferase</fullName>
        <shortName evidence="5">RF MTase</shortName>
        <ecNumber evidence="5">2.1.1.297</ecNumber>
    </recommendedName>
    <alternativeName>
        <fullName evidence="5">N5-glutamine methyltransferase PrmC</fullName>
    </alternativeName>
    <alternativeName>
        <fullName evidence="5">Protein-(glutamine-N5) MTase PrmC</fullName>
    </alternativeName>
    <alternativeName>
        <fullName evidence="5">Protein-glutamine N-methyltransferase PrmC</fullName>
    </alternativeName>
</protein>
<accession>A0ABV9N1N4</accession>
<dbReference type="HAMAP" id="MF_02126">
    <property type="entry name" value="RF_methyltr_PrmC"/>
    <property type="match status" value="1"/>
</dbReference>
<feature type="binding site" evidence="5">
    <location>
        <position position="153"/>
    </location>
    <ligand>
        <name>S-adenosyl-L-methionine</name>
        <dbReference type="ChEBI" id="CHEBI:59789"/>
    </ligand>
</feature>
<keyword evidence="2 5" id="KW-0808">Transferase</keyword>
<comment type="caution">
    <text evidence="8">The sequence shown here is derived from an EMBL/GenBank/DDBJ whole genome shotgun (WGS) entry which is preliminary data.</text>
</comment>
<dbReference type="Pfam" id="PF05175">
    <property type="entry name" value="MTS"/>
    <property type="match status" value="1"/>
</dbReference>
<comment type="similarity">
    <text evidence="5">Belongs to the protein N5-glutamine methyltransferase family. PrmC subfamily.</text>
</comment>
<dbReference type="EMBL" id="JBHSGP010000012">
    <property type="protein sequence ID" value="MFC4722142.1"/>
    <property type="molecule type" value="Genomic_DNA"/>
</dbReference>
<dbReference type="Pfam" id="PF17827">
    <property type="entry name" value="PrmC_N"/>
    <property type="match status" value="1"/>
</dbReference>
<name>A0ABV9N1N4_9FLAO</name>
<dbReference type="GO" id="GO:0102559">
    <property type="term" value="F:peptide chain release factor N(5)-glutamine methyltransferase activity"/>
    <property type="evidence" value="ECO:0007669"/>
    <property type="project" value="UniProtKB-EC"/>
</dbReference>
<keyword evidence="1 5" id="KW-0489">Methyltransferase</keyword>
<dbReference type="Gene3D" id="3.40.50.150">
    <property type="entry name" value="Vaccinia Virus protein VP39"/>
    <property type="match status" value="1"/>
</dbReference>
<dbReference type="PANTHER" id="PTHR18895:SF74">
    <property type="entry name" value="MTRF1L RELEASE FACTOR GLUTAMINE METHYLTRANSFERASE"/>
    <property type="match status" value="1"/>
</dbReference>
<evidence type="ECO:0000256" key="5">
    <source>
        <dbReference type="HAMAP-Rule" id="MF_02126"/>
    </source>
</evidence>
<feature type="domain" description="Release factor glutamine methyltransferase N-terminal" evidence="7">
    <location>
        <begin position="37"/>
        <end position="85"/>
    </location>
</feature>
<evidence type="ECO:0000256" key="3">
    <source>
        <dbReference type="ARBA" id="ARBA00022691"/>
    </source>
</evidence>
<dbReference type="Proteomes" id="UP001595953">
    <property type="component" value="Unassembled WGS sequence"/>
</dbReference>
<dbReference type="CDD" id="cd02440">
    <property type="entry name" value="AdoMet_MTases"/>
    <property type="match status" value="1"/>
</dbReference>
<dbReference type="InterPro" id="IPR002052">
    <property type="entry name" value="DNA_methylase_N6_adenine_CS"/>
</dbReference>
<evidence type="ECO:0000256" key="1">
    <source>
        <dbReference type="ARBA" id="ARBA00022603"/>
    </source>
</evidence>
<dbReference type="NCBIfam" id="TIGR03534">
    <property type="entry name" value="RF_mod_PrmC"/>
    <property type="match status" value="1"/>
</dbReference>
<keyword evidence="9" id="KW-1185">Reference proteome</keyword>
<dbReference type="PROSITE" id="PS00092">
    <property type="entry name" value="N6_MTASE"/>
    <property type="match status" value="1"/>
</dbReference>
<dbReference type="RefSeq" id="WP_387962412.1">
    <property type="nucleotide sequence ID" value="NZ_JBHSGP010000012.1"/>
</dbReference>
<comment type="caution">
    <text evidence="5">Lacks conserved residue(s) required for the propagation of feature annotation.</text>
</comment>
<dbReference type="PANTHER" id="PTHR18895">
    <property type="entry name" value="HEMK METHYLTRANSFERASE"/>
    <property type="match status" value="1"/>
</dbReference>
<dbReference type="SUPFAM" id="SSF53335">
    <property type="entry name" value="S-adenosyl-L-methionine-dependent methyltransferases"/>
    <property type="match status" value="1"/>
</dbReference>
<feature type="binding site" evidence="5">
    <location>
        <position position="201"/>
    </location>
    <ligand>
        <name>S-adenosyl-L-methionine</name>
        <dbReference type="ChEBI" id="CHEBI:59789"/>
    </ligand>
</feature>
<dbReference type="Gene3D" id="1.10.8.10">
    <property type="entry name" value="DNA helicase RuvA subunit, C-terminal domain"/>
    <property type="match status" value="1"/>
</dbReference>
<reference evidence="9" key="1">
    <citation type="journal article" date="2019" name="Int. J. Syst. Evol. Microbiol.">
        <title>The Global Catalogue of Microorganisms (GCM) 10K type strain sequencing project: providing services to taxonomists for standard genome sequencing and annotation.</title>
        <authorList>
            <consortium name="The Broad Institute Genomics Platform"/>
            <consortium name="The Broad Institute Genome Sequencing Center for Infectious Disease"/>
            <person name="Wu L."/>
            <person name="Ma J."/>
        </authorList>
    </citation>
    <scope>NUCLEOTIDE SEQUENCE [LARGE SCALE GENOMIC DNA]</scope>
    <source>
        <strain evidence="9">CCUG 63682</strain>
    </source>
</reference>
<evidence type="ECO:0000256" key="4">
    <source>
        <dbReference type="ARBA" id="ARBA00048391"/>
    </source>
</evidence>
<evidence type="ECO:0000256" key="2">
    <source>
        <dbReference type="ARBA" id="ARBA00022679"/>
    </source>
</evidence>
<dbReference type="InterPro" id="IPR007848">
    <property type="entry name" value="Small_mtfrase_dom"/>
</dbReference>
<feature type="binding site" evidence="5">
    <location>
        <begin position="130"/>
        <end position="134"/>
    </location>
    <ligand>
        <name>S-adenosyl-L-methionine</name>
        <dbReference type="ChEBI" id="CHEBI:59789"/>
    </ligand>
</feature>
<dbReference type="InterPro" id="IPR040758">
    <property type="entry name" value="PrmC_N"/>
</dbReference>
<feature type="binding site" evidence="5">
    <location>
        <begin position="201"/>
        <end position="204"/>
    </location>
    <ligand>
        <name>substrate</name>
    </ligand>
</feature>
<evidence type="ECO:0000259" key="6">
    <source>
        <dbReference type="Pfam" id="PF05175"/>
    </source>
</evidence>
<evidence type="ECO:0000313" key="9">
    <source>
        <dbReference type="Proteomes" id="UP001595953"/>
    </source>
</evidence>
<keyword evidence="3 5" id="KW-0949">S-adenosyl-L-methionine</keyword>
<feature type="domain" description="Methyltransferase small" evidence="6">
    <location>
        <begin position="124"/>
        <end position="216"/>
    </location>
</feature>
<comment type="catalytic activity">
    <reaction evidence="4 5">
        <text>L-glutaminyl-[peptide chain release factor] + S-adenosyl-L-methionine = N(5)-methyl-L-glutaminyl-[peptide chain release factor] + S-adenosyl-L-homocysteine + H(+)</text>
        <dbReference type="Rhea" id="RHEA:42896"/>
        <dbReference type="Rhea" id="RHEA-COMP:10271"/>
        <dbReference type="Rhea" id="RHEA-COMP:10272"/>
        <dbReference type="ChEBI" id="CHEBI:15378"/>
        <dbReference type="ChEBI" id="CHEBI:30011"/>
        <dbReference type="ChEBI" id="CHEBI:57856"/>
        <dbReference type="ChEBI" id="CHEBI:59789"/>
        <dbReference type="ChEBI" id="CHEBI:61891"/>
        <dbReference type="EC" id="2.1.1.297"/>
    </reaction>
</comment>
<dbReference type="InterPro" id="IPR029063">
    <property type="entry name" value="SAM-dependent_MTases_sf"/>
</dbReference>
<evidence type="ECO:0000313" key="8">
    <source>
        <dbReference type="EMBL" id="MFC4722142.1"/>
    </source>
</evidence>
<evidence type="ECO:0000259" key="7">
    <source>
        <dbReference type="Pfam" id="PF17827"/>
    </source>
</evidence>
<dbReference type="InterPro" id="IPR004556">
    <property type="entry name" value="HemK-like"/>
</dbReference>
<gene>
    <name evidence="5 8" type="primary">prmC</name>
    <name evidence="8" type="ORF">ACFO5O_07405</name>
</gene>